<keyword evidence="10" id="KW-0997">Cell inner membrane</keyword>
<evidence type="ECO:0000313" key="12">
    <source>
        <dbReference type="EMBL" id="TRY13756.1"/>
    </source>
</evidence>
<dbReference type="Pfam" id="PF03748">
    <property type="entry name" value="FliL"/>
    <property type="match status" value="1"/>
</dbReference>
<dbReference type="PANTHER" id="PTHR35091">
    <property type="entry name" value="FLAGELLAR PROTEIN FLIL"/>
    <property type="match status" value="1"/>
</dbReference>
<gene>
    <name evidence="12" type="primary">fliL</name>
    <name evidence="12" type="ORF">FN961_13840</name>
</gene>
<evidence type="ECO:0000256" key="4">
    <source>
        <dbReference type="ARBA" id="ARBA00022475"/>
    </source>
</evidence>
<evidence type="ECO:0000256" key="6">
    <source>
        <dbReference type="ARBA" id="ARBA00022692"/>
    </source>
</evidence>
<keyword evidence="12" id="KW-0966">Cell projection</keyword>
<keyword evidence="4" id="KW-1003">Cell membrane</keyword>
<keyword evidence="7 10" id="KW-0283">Flagellar rotation</keyword>
<dbReference type="EMBL" id="VKGK01000016">
    <property type="protein sequence ID" value="TRY13756.1"/>
    <property type="molecule type" value="Genomic_DNA"/>
</dbReference>
<dbReference type="InterPro" id="IPR005503">
    <property type="entry name" value="FliL"/>
</dbReference>
<feature type="signal peptide" evidence="11">
    <location>
        <begin position="1"/>
        <end position="32"/>
    </location>
</feature>
<comment type="caution">
    <text evidence="12">The sequence shown here is derived from an EMBL/GenBank/DDBJ whole genome shotgun (WGS) entry which is preliminary data.</text>
</comment>
<evidence type="ECO:0000256" key="1">
    <source>
        <dbReference type="ARBA" id="ARBA00002254"/>
    </source>
</evidence>
<evidence type="ECO:0000256" key="3">
    <source>
        <dbReference type="ARBA" id="ARBA00008281"/>
    </source>
</evidence>
<sequence length="152" mass="17345">MTKCDNYTLFIKRLASLMFIVSISIFSLGANAEDEAPEEQEDQTLAEYAYYGFEPEIVTNYLASGRKLGFVRISVELMVKDPADLVAIEHHDPLLRAAIIEILGSQTSDKVKSLTGREEIRRECYEALNRLIERETGKPLIVNMLFTKYLYD</sequence>
<evidence type="ECO:0000256" key="5">
    <source>
        <dbReference type="ARBA" id="ARBA00022500"/>
    </source>
</evidence>
<dbReference type="AlphaFoldDB" id="A0A553JMR7"/>
<name>A0A553JMR7_SHEHA</name>
<dbReference type="OrthoDB" id="5588622at2"/>
<comment type="similarity">
    <text evidence="3 10">Belongs to the FliL family.</text>
</comment>
<accession>A0A553JMR7</accession>
<evidence type="ECO:0000256" key="11">
    <source>
        <dbReference type="SAM" id="SignalP"/>
    </source>
</evidence>
<evidence type="ECO:0000256" key="2">
    <source>
        <dbReference type="ARBA" id="ARBA00004162"/>
    </source>
</evidence>
<proteinExistence type="inferred from homology"/>
<keyword evidence="5 10" id="KW-0145">Chemotaxis</keyword>
<keyword evidence="12" id="KW-0282">Flagellum</keyword>
<reference evidence="13" key="1">
    <citation type="submission" date="2019-07" db="EMBL/GenBank/DDBJ databases">
        <title>Shewanella sp. YLB-08 draft genomic sequence.</title>
        <authorList>
            <person name="Yu L."/>
        </authorList>
    </citation>
    <scope>NUCLEOTIDE SEQUENCE [LARGE SCALE GENOMIC DNA]</scope>
    <source>
        <strain evidence="13">JCM 20706</strain>
    </source>
</reference>
<feature type="chain" id="PRO_5021843626" description="Flagellar protein FliL" evidence="11">
    <location>
        <begin position="33"/>
        <end position="152"/>
    </location>
</feature>
<keyword evidence="13" id="KW-1185">Reference proteome</keyword>
<evidence type="ECO:0000256" key="7">
    <source>
        <dbReference type="ARBA" id="ARBA00022779"/>
    </source>
</evidence>
<dbReference type="PANTHER" id="PTHR35091:SF5">
    <property type="entry name" value="FLAGELLAR PROTEIN FLIL"/>
    <property type="match status" value="1"/>
</dbReference>
<evidence type="ECO:0000313" key="13">
    <source>
        <dbReference type="Proteomes" id="UP000318126"/>
    </source>
</evidence>
<keyword evidence="11" id="KW-0732">Signal</keyword>
<dbReference type="GO" id="GO:0005886">
    <property type="term" value="C:plasma membrane"/>
    <property type="evidence" value="ECO:0007669"/>
    <property type="project" value="UniProtKB-SubCell"/>
</dbReference>
<evidence type="ECO:0000256" key="10">
    <source>
        <dbReference type="RuleBase" id="RU364125"/>
    </source>
</evidence>
<comment type="subcellular location">
    <subcellularLocation>
        <location evidence="10">Cell inner membrane</location>
    </subcellularLocation>
    <subcellularLocation>
        <location evidence="2">Cell membrane</location>
        <topology evidence="2">Single-pass membrane protein</topology>
    </subcellularLocation>
</comment>
<dbReference type="GO" id="GO:0009425">
    <property type="term" value="C:bacterial-type flagellum basal body"/>
    <property type="evidence" value="ECO:0007669"/>
    <property type="project" value="InterPro"/>
</dbReference>
<evidence type="ECO:0000256" key="8">
    <source>
        <dbReference type="ARBA" id="ARBA00022989"/>
    </source>
</evidence>
<organism evidence="12 13">
    <name type="scientific">Shewanella hanedai</name>
    <name type="common">Alteromonas hanedai</name>
    <dbReference type="NCBI Taxonomy" id="25"/>
    <lineage>
        <taxon>Bacteria</taxon>
        <taxon>Pseudomonadati</taxon>
        <taxon>Pseudomonadota</taxon>
        <taxon>Gammaproteobacteria</taxon>
        <taxon>Alteromonadales</taxon>
        <taxon>Shewanellaceae</taxon>
        <taxon>Shewanella</taxon>
    </lineage>
</organism>
<keyword evidence="8" id="KW-1133">Transmembrane helix</keyword>
<comment type="function">
    <text evidence="1 10">Controls the rotational direction of flagella during chemotaxis.</text>
</comment>
<protein>
    <recommendedName>
        <fullName evidence="10">Flagellar protein FliL</fullName>
    </recommendedName>
</protein>
<keyword evidence="6" id="KW-0812">Transmembrane</keyword>
<keyword evidence="12" id="KW-0969">Cilium</keyword>
<keyword evidence="9 10" id="KW-0472">Membrane</keyword>
<dbReference type="Proteomes" id="UP000318126">
    <property type="component" value="Unassembled WGS sequence"/>
</dbReference>
<dbReference type="GO" id="GO:0071978">
    <property type="term" value="P:bacterial-type flagellum-dependent swarming motility"/>
    <property type="evidence" value="ECO:0007669"/>
    <property type="project" value="TreeGrafter"/>
</dbReference>
<evidence type="ECO:0000256" key="9">
    <source>
        <dbReference type="ARBA" id="ARBA00023136"/>
    </source>
</evidence>
<dbReference type="GO" id="GO:0006935">
    <property type="term" value="P:chemotaxis"/>
    <property type="evidence" value="ECO:0007669"/>
    <property type="project" value="UniProtKB-KW"/>
</dbReference>